<gene>
    <name evidence="1" type="primary">AAAS</name>
</gene>
<reference evidence="8" key="7">
    <citation type="journal article" date="2012" name="Mol. Cell. Proteomics">
        <title>Comparative large-scale characterisation of plant vs. mammal proteins reveals similar and idiosyncratic N-alpha acetylation features.</title>
        <authorList>
            <person name="Bienvenut W.V."/>
            <person name="Sumpton D."/>
            <person name="Martinez A."/>
            <person name="Lilla S."/>
            <person name="Espagne C."/>
            <person name="Meinnel T."/>
            <person name="Giglione C."/>
        </authorList>
    </citation>
    <scope>IDENTIFICATION BY MASS SPECTROMETRY [LARGE SCALE ANALYSIS]</scope>
</reference>
<dbReference type="Proteomes" id="UP000005640">
    <property type="component" value="Chromosome 12"/>
</dbReference>
<dbReference type="OrthoDB" id="411991at2759"/>
<dbReference type="HOGENOM" id="CLU_027691_0_0_1"/>
<evidence type="ECO:0007829" key="3">
    <source>
        <dbReference type="PeptideAtlas" id="F8VUB6"/>
    </source>
</evidence>
<reference evidence="1" key="2">
    <citation type="journal article" date="2004" name="Nature">
        <title>Finishing the euchromatic sequence of the human genome.</title>
        <authorList>
            <consortium name="International Human Genome Sequencing Consortium"/>
        </authorList>
    </citation>
    <scope>NUCLEOTIDE SEQUENCE [LARGE SCALE GENOMIC DNA]</scope>
</reference>
<dbReference type="MassIVE" id="F8VUB6"/>
<dbReference type="PANTHER" id="PTHR14494">
    <property type="entry name" value="ALADIN/ADRACALIN/AAAS"/>
    <property type="match status" value="1"/>
</dbReference>
<evidence type="ECO:0007829" key="8">
    <source>
        <dbReference type="PubMed" id="22223895"/>
    </source>
</evidence>
<organism evidence="1 2">
    <name type="scientific">Homo sapiens</name>
    <name type="common">Human</name>
    <dbReference type="NCBI Taxonomy" id="9606"/>
    <lineage>
        <taxon>Eukaryota</taxon>
        <taxon>Metazoa</taxon>
        <taxon>Chordata</taxon>
        <taxon>Craniata</taxon>
        <taxon>Vertebrata</taxon>
        <taxon>Euteleostomi</taxon>
        <taxon>Mammalia</taxon>
        <taxon>Eutheria</taxon>
        <taxon>Euarchontoglires</taxon>
        <taxon>Primates</taxon>
        <taxon>Haplorrhini</taxon>
        <taxon>Catarrhini</taxon>
        <taxon>Hominidae</taxon>
        <taxon>Homo</taxon>
    </lineage>
</organism>
<dbReference type="Ensembl" id="ENST00000708965.1">
    <property type="protein sequence ID" value="ENSP00000517440.1"/>
    <property type="gene ID" value="ENSG00000291836.1"/>
</dbReference>
<dbReference type="SUPFAM" id="SSF82171">
    <property type="entry name" value="DPP6 N-terminal domain-like"/>
    <property type="match status" value="1"/>
</dbReference>
<dbReference type="PANTHER" id="PTHR14494:SF0">
    <property type="entry name" value="ALADIN"/>
    <property type="match status" value="1"/>
</dbReference>
<dbReference type="Ensembl" id="ENST00000547757.2">
    <property type="protein sequence ID" value="ENSP00000448020.2"/>
    <property type="gene ID" value="ENSG00000094914.14"/>
</dbReference>
<dbReference type="Antibodypedia" id="27006">
    <property type="antibodies" value="262 antibodies from 32 providers"/>
</dbReference>
<evidence type="ECO:0007829" key="4">
    <source>
        <dbReference type="ProteomicsDB" id="F8VUB6"/>
    </source>
</evidence>
<dbReference type="SMR" id="F8VUB6"/>
<keyword evidence="3 4" id="KW-1267">Proteomics identification</keyword>
<name>F8VUB6_HUMAN</name>
<reference evidence="7" key="6">
    <citation type="journal article" date="2011" name="BMC Syst. Biol.">
        <title>Initial characterization of the human central proteome.</title>
        <authorList>
            <person name="Burkard T.R."/>
            <person name="Planyavsky M."/>
            <person name="Kaupe I."/>
            <person name="Breitwieser F.P."/>
            <person name="Burckstummer T."/>
            <person name="Bennett K.L."/>
            <person name="Superti-Furga G."/>
            <person name="Colinge J."/>
        </authorList>
    </citation>
    <scope>IDENTIFICATION BY MASS SPECTROMETRY [LARGE SCALE ANALYSIS]</scope>
</reference>
<dbReference type="EMBL" id="AC073611">
    <property type="status" value="NOT_ANNOTATED_CDS"/>
    <property type="molecule type" value="Genomic_DNA"/>
</dbReference>
<evidence type="ECO:0000313" key="1">
    <source>
        <dbReference type="Ensembl" id="ENSP00000448020.2"/>
    </source>
</evidence>
<dbReference type="HGNC" id="HGNC:13666">
    <property type="gene designation" value="AAAS"/>
</dbReference>
<dbReference type="ProteomicsDB" id="28722"/>
<evidence type="ECO:0000313" key="2">
    <source>
        <dbReference type="Proteomes" id="UP000005640"/>
    </source>
</evidence>
<reference evidence="5" key="4">
    <citation type="journal article" date="2008" name="Proc. Natl. Acad. Sci. U.S.A.">
        <title>A quantitative atlas of mitotic phosphorylation.</title>
        <authorList>
            <person name="Dephoure N."/>
            <person name="Zhou C."/>
            <person name="Villen J."/>
            <person name="Beausoleil S.A."/>
            <person name="Bakalarski C.E."/>
            <person name="Elledge S.J."/>
            <person name="Gygi S.P."/>
        </authorList>
    </citation>
    <scope>IDENTIFICATION BY MASS SPECTROMETRY [LARGE SCALE ANALYSIS]</scope>
</reference>
<dbReference type="ChiTaRS" id="AAAS">
    <property type="organism name" value="human"/>
</dbReference>
<reference evidence="1 2" key="3">
    <citation type="journal article" date="2006" name="Nature">
        <title>The finished DNA sequence of human chromosome 12.</title>
        <authorList>
            <consortium name="Baylor College of Medicine Human Genome Sequencing Center Sequence Production Team"/>
            <person name="Scherer S.E."/>
            <person name="Muzny D.M."/>
            <person name="Buhay C.J."/>
            <person name="Chen R."/>
            <person name="Cree A."/>
            <person name="Ding Y."/>
            <person name="Dugan-Rocha S."/>
            <person name="Gill R."/>
            <person name="Gunaratne P."/>
            <person name="Harris R.A."/>
            <person name="Hawes A.C."/>
            <person name="Hernandez J."/>
            <person name="Hodgson A.V."/>
            <person name="Hume J."/>
            <person name="Jackson A."/>
            <person name="Khan Z.M."/>
            <person name="Kovar-Smith C."/>
            <person name="Lewis L.R."/>
            <person name="Lozado R.J."/>
            <person name="Metzker M.L."/>
            <person name="Milosavljevic A."/>
            <person name="Miner G.R."/>
            <person name="Montgomery K.T."/>
            <person name="Morgan M.B."/>
            <person name="Nazareth L.V."/>
            <person name="Scott G."/>
            <person name="Sodergren E."/>
            <person name="Song X.Z."/>
            <person name="Steffen D."/>
            <person name="Lovering R.C."/>
            <person name="Wheeler D.A."/>
            <person name="Worley K.C."/>
            <person name="Yuan Y."/>
            <person name="Zhang Z."/>
            <person name="Adams C.Q."/>
            <person name="Ansari-Lari M.A."/>
            <person name="Ayele M."/>
            <person name="Brown M.J."/>
            <person name="Chen G."/>
            <person name="Chen Z."/>
            <person name="Clerc-Blankenburg K.P."/>
            <person name="Davis C."/>
            <person name="Delgado O."/>
            <person name="Dinh H.H."/>
            <person name="Draper H."/>
            <person name="Gonzalez-Garay M.L."/>
            <person name="Havlak P."/>
            <person name="Jackson L.R."/>
            <person name="Jacob L.S."/>
            <person name="Kelly S.H."/>
            <person name="Li L."/>
            <person name="Li Z."/>
            <person name="Liu J."/>
            <person name="Liu W."/>
            <person name="Lu J."/>
            <person name="Maheshwari M."/>
            <person name="Nguyen B.V."/>
            <person name="Okwuonu G.O."/>
            <person name="Pasternak S."/>
            <person name="Perez L.M."/>
            <person name="Plopper F.J."/>
            <person name="Santibanez J."/>
            <person name="Shen H."/>
            <person name="Tabor P.E."/>
            <person name="Verduzco D."/>
            <person name="Waldron L."/>
            <person name="Wang Q."/>
            <person name="Williams G.A."/>
            <person name="Zhang J."/>
            <person name="Zhou J."/>
            <person name="Allen C.C."/>
            <person name="Amin A.G."/>
            <person name="Anyalebechi V."/>
            <person name="Bailey M."/>
            <person name="Barbaria J.A."/>
            <person name="Bimage K.E."/>
            <person name="Bryant N.P."/>
            <person name="Burch P.E."/>
            <person name="Burkett C.E."/>
            <person name="Burrell K.L."/>
            <person name="Calderon E."/>
            <person name="Cardenas V."/>
            <person name="Carter K."/>
            <person name="Casias K."/>
            <person name="Cavazos I."/>
            <person name="Cavazos S.R."/>
            <person name="Ceasar H."/>
            <person name="Chacko J."/>
            <person name="Chan S.N."/>
            <person name="Chavez D."/>
            <person name="Christopoulos C."/>
            <person name="Chu J."/>
            <person name="Cockrell R."/>
            <person name="Cox C.D."/>
            <person name="Dang M."/>
            <person name="Dathorne S.R."/>
            <person name="David R."/>
            <person name="Davis C.M."/>
            <person name="Davy-Carroll L."/>
            <person name="Deshazo D.R."/>
            <person name="Donlin J.E."/>
            <person name="D'Souza L."/>
            <person name="Eaves K.A."/>
            <person name="Egan A."/>
            <person name="Emery-Cohen A.J."/>
            <person name="Escotto M."/>
            <person name="Flagg N."/>
            <person name="Forbes L.D."/>
            <person name="Gabisi A.M."/>
            <person name="Garza M."/>
            <person name="Hamilton C."/>
            <person name="Henderson N."/>
            <person name="Hernandez O."/>
            <person name="Hines S."/>
            <person name="Hogues M.E."/>
            <person name="Huang M."/>
            <person name="Idlebird D.G."/>
            <person name="Johnson R."/>
            <person name="Jolivet A."/>
            <person name="Jones S."/>
            <person name="Kagan R."/>
            <person name="King L.M."/>
            <person name="Leal B."/>
            <person name="Lebow H."/>
            <person name="Lee S."/>
            <person name="LeVan J.M."/>
            <person name="Lewis L.C."/>
            <person name="London P."/>
            <person name="Lorensuhewa L.M."/>
            <person name="Loulseged H."/>
            <person name="Lovett D.A."/>
            <person name="Lucier A."/>
            <person name="Lucier R.L."/>
            <person name="Ma J."/>
            <person name="Madu R.C."/>
            <person name="Mapua P."/>
            <person name="Martindale A.D."/>
            <person name="Martinez E."/>
            <person name="Massey E."/>
            <person name="Mawhiney S."/>
            <person name="Meador M.G."/>
            <person name="Mendez S."/>
            <person name="Mercado C."/>
            <person name="Mercado I.C."/>
            <person name="Merritt C.E."/>
            <person name="Miner Z.L."/>
            <person name="Minja E."/>
            <person name="Mitchell T."/>
            <person name="Mohabbat F."/>
            <person name="Mohabbat K."/>
            <person name="Montgomery B."/>
            <person name="Moore N."/>
            <person name="Morris S."/>
            <person name="Munidasa M."/>
            <person name="Ngo R.N."/>
            <person name="Nguyen N.B."/>
            <person name="Nickerson E."/>
            <person name="Nwaokelemeh O.O."/>
            <person name="Nwokenkwo S."/>
            <person name="Obregon M."/>
            <person name="Oguh M."/>
            <person name="Oragunye N."/>
            <person name="Oviedo R.J."/>
            <person name="Parish B.J."/>
            <person name="Parker D.N."/>
            <person name="Parrish J."/>
            <person name="Parks K.L."/>
            <person name="Paul H.A."/>
            <person name="Payton B.A."/>
            <person name="Perez A."/>
            <person name="Perrin W."/>
            <person name="Pickens A."/>
            <person name="Primus E.L."/>
            <person name="Pu L.L."/>
            <person name="Puazo M."/>
            <person name="Quiles M.M."/>
            <person name="Quiroz J.B."/>
            <person name="Rabata D."/>
            <person name="Reeves K."/>
            <person name="Ruiz S.J."/>
            <person name="Shao H."/>
            <person name="Sisson I."/>
            <person name="Sonaike T."/>
            <person name="Sorelle R.P."/>
            <person name="Sutton A.E."/>
            <person name="Svatek A.F."/>
            <person name="Svetz L.A."/>
            <person name="Tamerisa K.S."/>
            <person name="Taylor T.R."/>
            <person name="Teague B."/>
            <person name="Thomas N."/>
            <person name="Thorn R.D."/>
            <person name="Trejos Z.Y."/>
            <person name="Trevino B.K."/>
            <person name="Ukegbu O.N."/>
            <person name="Urban J.B."/>
            <person name="Vasquez L.I."/>
            <person name="Vera V.A."/>
            <person name="Villasana D.M."/>
            <person name="Wang L."/>
            <person name="Ward-Moore S."/>
            <person name="Warren J.T."/>
            <person name="Wei X."/>
            <person name="White F."/>
            <person name="Williamson A.L."/>
            <person name="Wleczyk R."/>
            <person name="Wooden H.S."/>
            <person name="Wooden S.H."/>
            <person name="Yen J."/>
            <person name="Yoon L."/>
            <person name="Yoon V."/>
            <person name="Zorrilla S.E."/>
            <person name="Nelson D."/>
            <person name="Kucherlapati R."/>
            <person name="Weinstock G."/>
            <person name="Gibbs R.A."/>
            <person name="null."/>
        </authorList>
    </citation>
    <scope>NUCLEOTIDE SEQUENCE [LARGE SCALE GENOMIC DNA]</scope>
</reference>
<reference evidence="1" key="1">
    <citation type="journal article" date="2001" name="Nature">
        <title>Initial sequencing and analysis of the human genome.</title>
        <authorList>
            <consortium name="International Human Genome Sequencing Consortium"/>
            <person name="Lander E.S."/>
            <person name="Linton L.M."/>
            <person name="Birren B."/>
            <person name="Nusbaum C."/>
            <person name="Zody M.C."/>
            <person name="Baldwin J."/>
            <person name="Devon K."/>
            <person name="Dewar K."/>
            <person name="Doyle M."/>
            <person name="FitzHugh W."/>
            <person name="Funke R."/>
            <person name="Gage D."/>
            <person name="Harris K."/>
            <person name="Heaford A."/>
            <person name="Howland J."/>
            <person name="Kann L."/>
            <person name="Lehoczky J."/>
            <person name="LeVine R."/>
            <person name="McEwan P."/>
            <person name="McKernan K."/>
            <person name="Meldrim J."/>
            <person name="Mesirov J.P."/>
            <person name="Miranda C."/>
            <person name="Morris W."/>
            <person name="Naylor J."/>
            <person name="Raymond C."/>
            <person name="Rosetti M."/>
            <person name="Santos R."/>
            <person name="Sheridan A."/>
            <person name="Sougnez C."/>
            <person name="Stange-Thomann N."/>
            <person name="Stojanovic N."/>
            <person name="Subramanian A."/>
            <person name="Wyman D."/>
            <person name="Rogers J."/>
            <person name="Sulston J."/>
            <person name="Ainscough R."/>
            <person name="Beck S."/>
            <person name="Bentley D."/>
            <person name="Burton J."/>
            <person name="Clee C."/>
            <person name="Carter N."/>
            <person name="Coulson A."/>
            <person name="Deadman R."/>
            <person name="Deloukas P."/>
            <person name="Dunham A."/>
            <person name="Dunham I."/>
            <person name="Durbin R."/>
            <person name="French L."/>
            <person name="Grafham D."/>
            <person name="Gregory S."/>
            <person name="Hubbard T."/>
            <person name="Humphray S."/>
            <person name="Hunt A."/>
            <person name="Jones M."/>
            <person name="Lloyd C."/>
            <person name="McMurray A."/>
            <person name="Matthews L."/>
            <person name="Mercer S."/>
            <person name="Milne S."/>
            <person name="Mullikin J.C."/>
            <person name="Mungall A."/>
            <person name="Plumb R."/>
            <person name="Ross M."/>
            <person name="Shownkeen R."/>
            <person name="Sims S."/>
            <person name="Waterston R.H."/>
            <person name="Wilson R.K."/>
            <person name="Hillier L.W."/>
            <person name="McPherson J.D."/>
            <person name="Marra M.A."/>
            <person name="Mardis E.R."/>
            <person name="Fulton L.A."/>
            <person name="Chinwalla A.T."/>
            <person name="Pepin K.H."/>
            <person name="Gish W.R."/>
            <person name="Chissoe S.L."/>
            <person name="Wendl M.C."/>
            <person name="Delehaunty K.D."/>
            <person name="Miner T.L."/>
            <person name="Delehaunty A."/>
            <person name="Kramer J.B."/>
            <person name="Cook L.L."/>
            <person name="Fulton R.S."/>
            <person name="Johnson D.L."/>
            <person name="Minx P.J."/>
            <person name="Clifton S.W."/>
            <person name="Hawkins T."/>
            <person name="Branscomb E."/>
            <person name="Predki P."/>
            <person name="Richardson P."/>
            <person name="Wenning S."/>
            <person name="Slezak T."/>
            <person name="Doggett N."/>
            <person name="Cheng J.F."/>
            <person name="Olsen A."/>
            <person name="Lucas S."/>
            <person name="Elkin C."/>
            <person name="Uberbacher E."/>
            <person name="Frazier M."/>
            <person name="Gibbs R.A."/>
            <person name="Muzny D.M."/>
            <person name="Scherer S.E."/>
            <person name="Bouck J.B."/>
            <person name="Sodergren E.J."/>
            <person name="Worley K.C."/>
            <person name="Rives C.M."/>
            <person name="Gorrell J.H."/>
            <person name="Metzker M.L."/>
            <person name="Naylor S.L."/>
            <person name="Kucherlapati R.S."/>
            <person name="Nelson D.L."/>
            <person name="Weinstock G.M."/>
            <person name="Sakaki Y."/>
            <person name="Fujiyama A."/>
            <person name="Hattori M."/>
            <person name="Yada T."/>
            <person name="Toyoda A."/>
            <person name="Itoh T."/>
            <person name="Kawagoe C."/>
            <person name="Watanabe H."/>
            <person name="Totoki Y."/>
            <person name="Taylor T."/>
            <person name="Weissenbach J."/>
            <person name="Heilig R."/>
            <person name="Saurin W."/>
            <person name="Artiguenave F."/>
            <person name="Brottier P."/>
            <person name="Bruls T."/>
            <person name="Pelletier E."/>
            <person name="Robert C."/>
            <person name="Wincker P."/>
            <person name="Smith D.R."/>
            <person name="Doucette-Stamm L."/>
            <person name="Rubenfield M."/>
            <person name="Weinstock K."/>
            <person name="Lee H.M."/>
            <person name="Dubois J."/>
            <person name="Rosenthal A."/>
            <person name="Platzer M."/>
            <person name="Nyakatura G."/>
            <person name="Taudien S."/>
            <person name="Rump A."/>
            <person name="Yang H."/>
            <person name="Yu J."/>
            <person name="Wang J."/>
            <person name="Huang G."/>
            <person name="Gu J."/>
            <person name="Hood L."/>
            <person name="Rowen L."/>
            <person name="Madan A."/>
            <person name="Qin S."/>
            <person name="Davis R.W."/>
            <person name="Federspiel N.A."/>
            <person name="Abola A.P."/>
            <person name="Proctor M.J."/>
            <person name="Myers R.M."/>
            <person name="Schmutz J."/>
            <person name="Dickson M."/>
            <person name="Grimwood J."/>
            <person name="Cox D.R."/>
            <person name="Olson M.V."/>
            <person name="Kaul R."/>
            <person name="Raymond C."/>
            <person name="Shimizu N."/>
            <person name="Kawasaki K."/>
            <person name="Minoshima S."/>
            <person name="Evans G.A."/>
            <person name="Athanasiou M."/>
            <person name="Schultz R."/>
            <person name="Roe B.A."/>
            <person name="Chen F."/>
            <person name="Pan H."/>
            <person name="Ramser J."/>
            <person name="Lehrach H."/>
            <person name="Reinhardt R."/>
            <person name="McCombie W.R."/>
            <person name="de la Bastide M."/>
            <person name="Dedhia N."/>
            <person name="Blocker H."/>
            <person name="Hornischer K."/>
            <person name="Nordsiek G."/>
            <person name="Agarwala R."/>
            <person name="Aravind L."/>
            <person name="Bailey J.A."/>
            <person name="Bateman A."/>
            <person name="Batzoglou S."/>
            <person name="Birney E."/>
            <person name="Bork P."/>
            <person name="Brown D.G."/>
            <person name="Burge C.B."/>
            <person name="Cerutti L."/>
            <person name="Chen H.C."/>
            <person name="Church D."/>
            <person name="Clamp M."/>
            <person name="Copley R.R."/>
            <person name="Doerks T."/>
            <person name="Eddy S.R."/>
            <person name="Eichler E.E."/>
            <person name="Furey T.S."/>
            <person name="Galagan J."/>
            <person name="Gilbert J.G."/>
            <person name="Harmon C."/>
            <person name="Hayashizaki Y."/>
            <person name="Haussler D."/>
            <person name="Hermjakob H."/>
            <person name="Hokamp K."/>
            <person name="Jang W."/>
            <person name="Johnson L.S."/>
            <person name="Jones T.A."/>
            <person name="Kasif S."/>
            <person name="Kaspryzk A."/>
            <person name="Kennedy S."/>
            <person name="Kent W.J."/>
            <person name="Kitts P."/>
            <person name="Koonin E.V."/>
            <person name="Korf I."/>
            <person name="Kulp D."/>
            <person name="Lancet D."/>
            <person name="Lowe T.M."/>
            <person name="McLysaght A."/>
            <person name="Mikkelsen T."/>
            <person name="Moran J.V."/>
            <person name="Mulder N."/>
            <person name="Pollara V.J."/>
            <person name="Ponting C.P."/>
            <person name="Schuler G."/>
            <person name="Schultz J."/>
            <person name="Slater G."/>
            <person name="Smit A.F."/>
            <person name="Stupka E."/>
            <person name="Szustakowski J."/>
            <person name="Thierry-Mieg D."/>
            <person name="Thierry-Mieg J."/>
            <person name="Wagner L."/>
            <person name="Wallis J."/>
            <person name="Wheeler R."/>
            <person name="Williams A."/>
            <person name="Wolf Y.I."/>
            <person name="Wolfe K.H."/>
            <person name="Yang S.P."/>
            <person name="Yeh R.F."/>
            <person name="Collins F."/>
            <person name="Guyer M.S."/>
            <person name="Peterson J."/>
            <person name="Felsenfeld A."/>
            <person name="Wetterstrand K.A."/>
            <person name="Patrinos A."/>
            <person name="Morgan M.J."/>
            <person name="de Jong P."/>
            <person name="Catanese J.J."/>
            <person name="Osoegawa K."/>
            <person name="Shizuya H."/>
            <person name="Choi S."/>
            <person name="Chen Y.J."/>
        </authorList>
    </citation>
    <scope>NUCLEOTIDE SEQUENCE [LARGE SCALE GENOMIC DNA]</scope>
</reference>
<evidence type="ECO:0007829" key="7">
    <source>
        <dbReference type="PubMed" id="21269460"/>
    </source>
</evidence>
<accession>F8VUB6</accession>
<dbReference type="InterPro" id="IPR045139">
    <property type="entry name" value="Aladin"/>
</dbReference>
<protein>
    <submittedName>
        <fullName evidence="1">Aladin WD repeat nucleoporin</fullName>
    </submittedName>
</protein>
<dbReference type="ExpressionAtlas" id="F8VUB6">
    <property type="expression patterns" value="baseline and differential"/>
</dbReference>
<evidence type="ECO:0007829" key="5">
    <source>
        <dbReference type="PubMed" id="18669648"/>
    </source>
</evidence>
<dbReference type="VEuPathDB" id="HostDB:ENSG00000094914"/>
<proteinExistence type="evidence at protein level"/>
<sequence>MWTCERWPTLSGRCQTGCWSPDGSRLLFTVLGEPLIYSLSFPERCGEGKGCVGGAKSATIVADLSETTIQTPDGEERLGGEAHSMVWDPSGERLAVLMKGKPRVQDGKPVILLFRTRNSPVFELLPW</sequence>
<dbReference type="AlphaFoldDB" id="F8VUB6"/>
<dbReference type="GeneTree" id="ENSGT00390000009446"/>
<dbReference type="UCSC" id="uc058opc.1">
    <property type="organism name" value="human"/>
</dbReference>
<dbReference type="OpenTargets" id="ENSG00000094914"/>
<evidence type="ECO:0007829" key="6">
    <source>
        <dbReference type="PubMed" id="20068231"/>
    </source>
</evidence>
<dbReference type="Bgee" id="ENSG00000094914">
    <property type="expression patterns" value="Expressed in right adrenal gland cortex and 175 other cell types or tissues"/>
</dbReference>
<reference evidence="6" key="5">
    <citation type="journal article" date="2010" name="Sci. Signal.">
        <title>Quantitative phosphoproteomics reveals widespread full phosphorylation site occupancy during mitosis.</title>
        <authorList>
            <person name="Olsen J.V."/>
            <person name="Vermeulen M."/>
            <person name="Santamaria A."/>
            <person name="Kumar C."/>
            <person name="Miller M.L."/>
            <person name="Jensen L.J."/>
            <person name="Gnad F."/>
            <person name="Cox J."/>
            <person name="Jensen T.S."/>
            <person name="Nigg E.A."/>
            <person name="Brunak S."/>
            <person name="Mann M."/>
        </authorList>
    </citation>
    <scope>IDENTIFICATION BY MASS SPECTROMETRY [LARGE SCALE ANALYSIS]</scope>
</reference>
<evidence type="ECO:0007829" key="9">
    <source>
        <dbReference type="PubMed" id="22814378"/>
    </source>
</evidence>
<reference evidence="1" key="9">
    <citation type="submission" date="2025-05" db="UniProtKB">
        <authorList>
            <consortium name="Ensembl"/>
        </authorList>
    </citation>
    <scope>IDENTIFICATION</scope>
</reference>
<reference evidence="9" key="8">
    <citation type="journal article" date="2012" name="Proc. Natl. Acad. Sci. U.S.A.">
        <title>N-terminal acetylome analyses and functional insights of the N-terminal acetyltransferase NatB.</title>
        <authorList>
            <person name="Van Damme P."/>
            <person name="Lasa M."/>
            <person name="Polevoda B."/>
            <person name="Gazquez C."/>
            <person name="Elosegui-Artola A."/>
            <person name="Kim D.S."/>
            <person name="De Juan-Pardo E."/>
            <person name="Demeyer K."/>
            <person name="Hole K."/>
            <person name="Larrea E."/>
            <person name="Timmerman E."/>
            <person name="Prieto J."/>
            <person name="Arnesen T."/>
            <person name="Sherman F."/>
            <person name="Gevaert K."/>
            <person name="Aldabe R."/>
        </authorList>
    </citation>
    <scope>IDENTIFICATION BY MASS SPECTROMETRY [LARGE SCALE ANALYSIS]</scope>
</reference>
<keyword evidence="2" id="KW-1185">Reference proteome</keyword>